<gene>
    <name evidence="1" type="ORF">L1987_03802</name>
</gene>
<evidence type="ECO:0000313" key="2">
    <source>
        <dbReference type="Proteomes" id="UP001056120"/>
    </source>
</evidence>
<reference evidence="1 2" key="2">
    <citation type="journal article" date="2022" name="Mol. Ecol. Resour.">
        <title>The genomes of chicory, endive, great burdock and yacon provide insights into Asteraceae paleo-polyploidization history and plant inulin production.</title>
        <authorList>
            <person name="Fan W."/>
            <person name="Wang S."/>
            <person name="Wang H."/>
            <person name="Wang A."/>
            <person name="Jiang F."/>
            <person name="Liu H."/>
            <person name="Zhao H."/>
            <person name="Xu D."/>
            <person name="Zhang Y."/>
        </authorList>
    </citation>
    <scope>NUCLEOTIDE SEQUENCE [LARGE SCALE GENOMIC DNA]</scope>
    <source>
        <strain evidence="2">cv. Yunnan</strain>
        <tissue evidence="1">Leaves</tissue>
    </source>
</reference>
<reference evidence="2" key="1">
    <citation type="journal article" date="2022" name="Mol. Ecol. Resour.">
        <title>The genomes of chicory, endive, great burdock and yacon provide insights into Asteraceae palaeo-polyploidization history and plant inulin production.</title>
        <authorList>
            <person name="Fan W."/>
            <person name="Wang S."/>
            <person name="Wang H."/>
            <person name="Wang A."/>
            <person name="Jiang F."/>
            <person name="Liu H."/>
            <person name="Zhao H."/>
            <person name="Xu D."/>
            <person name="Zhang Y."/>
        </authorList>
    </citation>
    <scope>NUCLEOTIDE SEQUENCE [LARGE SCALE GENOMIC DNA]</scope>
    <source>
        <strain evidence="2">cv. Yunnan</strain>
    </source>
</reference>
<name>A0ACB9KBU0_9ASTR</name>
<comment type="caution">
    <text evidence="1">The sequence shown here is derived from an EMBL/GenBank/DDBJ whole genome shotgun (WGS) entry which is preliminary data.</text>
</comment>
<keyword evidence="2" id="KW-1185">Reference proteome</keyword>
<dbReference type="Proteomes" id="UP001056120">
    <property type="component" value="Linkage Group LG01"/>
</dbReference>
<evidence type="ECO:0000313" key="1">
    <source>
        <dbReference type="EMBL" id="KAI3829674.1"/>
    </source>
</evidence>
<protein>
    <submittedName>
        <fullName evidence="1">Uncharacterized protein</fullName>
    </submittedName>
</protein>
<dbReference type="EMBL" id="CM042018">
    <property type="protein sequence ID" value="KAI3829674.1"/>
    <property type="molecule type" value="Genomic_DNA"/>
</dbReference>
<sequence>MLRTVRSCIFVGKFNMESPHGPMNSIKLWPPSQTTRLLLVNRIVKHFTTPSILSRKYGLLTKEEVEEEAKQIESTGFLAATQQFEKDPESDGGSSVQVYAKESSKLMVEFIKTGPRPKEERETVPELTKSDHVFDISGAHVAASVLSGVKDKLTEVDLSDIVSRRPEPEAVEVMKMFSSALEGCGLSYLNLSNNGLGEKGVIAFGDLLRSQGNLVELYLMNAGISPEAAKAVCELIPSTNKLKVLHFHHNKTGDEGAIAISQLVKGSPNLEDFRCSSTRVGSVGGVALAEALKTCTLLKKLDLRDNTFGPKAGVALSNNLSVHANLTEIYLSYLNLENEGTIAIANALKTSKSALEIIEMAGNKITFKAANALADCMVSKKHSLTKINLSENELKDEGAIAIGKALEDDFGRLCIVDLSANGLRSDGAMSLAKAVSGKLGFRLLNINGNFLSYKGIEGVKEIFKNFPRMLGPLDENDPHGEGDDDEDGRDNFNELKSKQKE</sequence>
<proteinExistence type="predicted"/>
<accession>A0ACB9KBU0</accession>
<organism evidence="1 2">
    <name type="scientific">Smallanthus sonchifolius</name>
    <dbReference type="NCBI Taxonomy" id="185202"/>
    <lineage>
        <taxon>Eukaryota</taxon>
        <taxon>Viridiplantae</taxon>
        <taxon>Streptophyta</taxon>
        <taxon>Embryophyta</taxon>
        <taxon>Tracheophyta</taxon>
        <taxon>Spermatophyta</taxon>
        <taxon>Magnoliopsida</taxon>
        <taxon>eudicotyledons</taxon>
        <taxon>Gunneridae</taxon>
        <taxon>Pentapetalae</taxon>
        <taxon>asterids</taxon>
        <taxon>campanulids</taxon>
        <taxon>Asterales</taxon>
        <taxon>Asteraceae</taxon>
        <taxon>Asteroideae</taxon>
        <taxon>Heliantheae alliance</taxon>
        <taxon>Millerieae</taxon>
        <taxon>Smallanthus</taxon>
    </lineage>
</organism>